<proteinExistence type="predicted"/>
<protein>
    <recommendedName>
        <fullName evidence="2">Transcriptional regulator</fullName>
    </recommendedName>
</protein>
<accession>A0A382K032</accession>
<name>A0A382K032_9ZZZZ</name>
<feature type="non-terminal residue" evidence="1">
    <location>
        <position position="1"/>
    </location>
</feature>
<sequence>VYGLSEDLAEIVASWDSLPDALKADILAKVRLAIGD</sequence>
<reference evidence="1" key="1">
    <citation type="submission" date="2018-05" db="EMBL/GenBank/DDBJ databases">
        <authorList>
            <person name="Lanie J.A."/>
            <person name="Ng W.-L."/>
            <person name="Kazmierczak K.M."/>
            <person name="Andrzejewski T.M."/>
            <person name="Davidsen T.M."/>
            <person name="Wayne K.J."/>
            <person name="Tettelin H."/>
            <person name="Glass J.I."/>
            <person name="Rusch D."/>
            <person name="Podicherti R."/>
            <person name="Tsui H.-C.T."/>
            <person name="Winkler M.E."/>
        </authorList>
    </citation>
    <scope>NUCLEOTIDE SEQUENCE</scope>
</reference>
<evidence type="ECO:0000313" key="1">
    <source>
        <dbReference type="EMBL" id="SVC16457.1"/>
    </source>
</evidence>
<evidence type="ECO:0008006" key="2">
    <source>
        <dbReference type="Google" id="ProtNLM"/>
    </source>
</evidence>
<dbReference type="EMBL" id="UINC01076877">
    <property type="protein sequence ID" value="SVC16457.1"/>
    <property type="molecule type" value="Genomic_DNA"/>
</dbReference>
<dbReference type="AlphaFoldDB" id="A0A382K032"/>
<gene>
    <name evidence="1" type="ORF">METZ01_LOCUS269311</name>
</gene>
<organism evidence="1">
    <name type="scientific">marine metagenome</name>
    <dbReference type="NCBI Taxonomy" id="408172"/>
    <lineage>
        <taxon>unclassified sequences</taxon>
        <taxon>metagenomes</taxon>
        <taxon>ecological metagenomes</taxon>
    </lineage>
</organism>